<organism evidence="1 2">
    <name type="scientific">Pseudoxanthomonas sacheonensis</name>
    <dbReference type="NCBI Taxonomy" id="443615"/>
    <lineage>
        <taxon>Bacteria</taxon>
        <taxon>Pseudomonadati</taxon>
        <taxon>Pseudomonadota</taxon>
        <taxon>Gammaproteobacteria</taxon>
        <taxon>Lysobacterales</taxon>
        <taxon>Lysobacteraceae</taxon>
        <taxon>Pseudoxanthomonas</taxon>
    </lineage>
</organism>
<proteinExistence type="predicted"/>
<sequence length="408" mass="45161">MSEADTPLRGVGIVYFGNDWNAENRTSSHHVAERLARVLPVLYVDSPGMRAPSANGRDFKRALRKLRAALQVPELIREGFWRCTVPQLPFRRIPGVEAFNRRFSRWAVRRALRHAGITRRISWFVVPHPGFLAGQLDEELCVFYCIDDYAAHPGVDMALIAQRDEALSRRADLLFVAPPALLESKRALNPSTLFAPHGVDAALFGRAQDDGTEVPAIVRGLPHPVIGYIGSIHEWIDLELIAWLATQRPQWSFLLVGHAAVDVSELRALPNVHFTGAQPYQELPGWAKAFDAAIIPYRLNRQVANANPLKLREYLATGKPVVSVRNAEIEKFAQWVGIADDRDGFLAALDSALADDTPQAAALRIASVADQTWDHRVEAVLDAVAQKLAAKHALSNKIPSSEFQPGTP</sequence>
<accession>A0ABU1RNG3</accession>
<comment type="caution">
    <text evidence="1">The sequence shown here is derived from an EMBL/GenBank/DDBJ whole genome shotgun (WGS) entry which is preliminary data.</text>
</comment>
<evidence type="ECO:0000313" key="2">
    <source>
        <dbReference type="Proteomes" id="UP001254759"/>
    </source>
</evidence>
<gene>
    <name evidence="1" type="ORF">J2W94_000585</name>
</gene>
<name>A0ABU1RNG3_9GAMM</name>
<keyword evidence="2" id="KW-1185">Reference proteome</keyword>
<dbReference type="Proteomes" id="UP001254759">
    <property type="component" value="Unassembled WGS sequence"/>
</dbReference>
<dbReference type="RefSeq" id="WP_310090162.1">
    <property type="nucleotide sequence ID" value="NZ_JAVDTT010000001.1"/>
</dbReference>
<dbReference type="Pfam" id="PF13692">
    <property type="entry name" value="Glyco_trans_1_4"/>
    <property type="match status" value="1"/>
</dbReference>
<reference evidence="1 2" key="1">
    <citation type="submission" date="2023-07" db="EMBL/GenBank/DDBJ databases">
        <title>Sorghum-associated microbial communities from plants grown in Nebraska, USA.</title>
        <authorList>
            <person name="Schachtman D."/>
        </authorList>
    </citation>
    <scope>NUCLEOTIDE SEQUENCE [LARGE SCALE GENOMIC DNA]</scope>
    <source>
        <strain evidence="1 2">BE107</strain>
    </source>
</reference>
<dbReference type="EMBL" id="JAVDTT010000001">
    <property type="protein sequence ID" value="MDR6840321.1"/>
    <property type="molecule type" value="Genomic_DNA"/>
</dbReference>
<evidence type="ECO:0000313" key="1">
    <source>
        <dbReference type="EMBL" id="MDR6840321.1"/>
    </source>
</evidence>
<dbReference type="SUPFAM" id="SSF53756">
    <property type="entry name" value="UDP-Glycosyltransferase/glycogen phosphorylase"/>
    <property type="match status" value="1"/>
</dbReference>
<protein>
    <submittedName>
        <fullName evidence="1">Glycosyltransferase involved in cell wall biosynthesis</fullName>
    </submittedName>
</protein>
<dbReference type="Gene3D" id="3.40.50.11010">
    <property type="match status" value="1"/>
</dbReference>
<dbReference type="Gene3D" id="3.40.50.2000">
    <property type="entry name" value="Glycogen Phosphorylase B"/>
    <property type="match status" value="1"/>
</dbReference>